<evidence type="ECO:0000313" key="2">
    <source>
        <dbReference type="Proteomes" id="UP001608902"/>
    </source>
</evidence>
<proteinExistence type="predicted"/>
<sequence length="115" mass="13554">MIYNGETTSPTNPDQIFTNEMATNRDSTKVSFFRIFEAMMSARFLSFFFCCSTPSNRIIRVEHRNVLVLAHVDKWTANHEVDRECMSGSRIHKWTSRNSATLTSKYWPNFRSYVW</sequence>
<dbReference type="Proteomes" id="UP001608902">
    <property type="component" value="Unassembled WGS sequence"/>
</dbReference>
<name>A0ABD6E2C2_9BILA</name>
<gene>
    <name evidence="1" type="ORF">AB6A40_000553</name>
</gene>
<protein>
    <submittedName>
        <fullName evidence="1">Uncharacterized protein</fullName>
    </submittedName>
</protein>
<comment type="caution">
    <text evidence="1">The sequence shown here is derived from an EMBL/GenBank/DDBJ whole genome shotgun (WGS) entry which is preliminary data.</text>
</comment>
<evidence type="ECO:0000313" key="1">
    <source>
        <dbReference type="EMBL" id="MFH4973844.1"/>
    </source>
</evidence>
<keyword evidence="2" id="KW-1185">Reference proteome</keyword>
<dbReference type="AlphaFoldDB" id="A0ABD6E2C2"/>
<organism evidence="1 2">
    <name type="scientific">Gnathostoma spinigerum</name>
    <dbReference type="NCBI Taxonomy" id="75299"/>
    <lineage>
        <taxon>Eukaryota</taxon>
        <taxon>Metazoa</taxon>
        <taxon>Ecdysozoa</taxon>
        <taxon>Nematoda</taxon>
        <taxon>Chromadorea</taxon>
        <taxon>Rhabditida</taxon>
        <taxon>Spirurina</taxon>
        <taxon>Gnathostomatomorpha</taxon>
        <taxon>Gnathostomatoidea</taxon>
        <taxon>Gnathostomatidae</taxon>
        <taxon>Gnathostoma</taxon>
    </lineage>
</organism>
<dbReference type="EMBL" id="JBGFUD010000160">
    <property type="protein sequence ID" value="MFH4973844.1"/>
    <property type="molecule type" value="Genomic_DNA"/>
</dbReference>
<accession>A0ABD6E2C2</accession>
<reference evidence="1 2" key="1">
    <citation type="submission" date="2024-08" db="EMBL/GenBank/DDBJ databases">
        <title>Gnathostoma spinigerum genome.</title>
        <authorList>
            <person name="Gonzalez-Bertolin B."/>
            <person name="Monzon S."/>
            <person name="Zaballos A."/>
            <person name="Jimenez P."/>
            <person name="Dekumyoy P."/>
            <person name="Varona S."/>
            <person name="Cuesta I."/>
            <person name="Sumanam S."/>
            <person name="Adisakwattana P."/>
            <person name="Gasser R.B."/>
            <person name="Hernandez-Gonzalez A."/>
            <person name="Young N.D."/>
            <person name="Perteguer M.J."/>
        </authorList>
    </citation>
    <scope>NUCLEOTIDE SEQUENCE [LARGE SCALE GENOMIC DNA]</scope>
    <source>
        <strain evidence="1">AL3</strain>
        <tissue evidence="1">Liver</tissue>
    </source>
</reference>